<dbReference type="PANTHER" id="PTHR45747:SF14">
    <property type="entry name" value="HISTONE-LYSINE N-METHYLTRANSFERASE EZA1"/>
    <property type="match status" value="1"/>
</dbReference>
<dbReference type="InterPro" id="IPR046341">
    <property type="entry name" value="SET_dom_sf"/>
</dbReference>
<dbReference type="InterPro" id="IPR058609">
    <property type="entry name" value="HTH_CLF-like"/>
</dbReference>
<dbReference type="GO" id="GO:0042054">
    <property type="term" value="F:histone methyltransferase activity"/>
    <property type="evidence" value="ECO:0007669"/>
    <property type="project" value="InterPro"/>
</dbReference>
<name>A0A438IXK8_VITVI</name>
<feature type="compositionally biased region" description="Acidic residues" evidence="1">
    <location>
        <begin position="329"/>
        <end position="339"/>
    </location>
</feature>
<dbReference type="GO" id="GO:0032259">
    <property type="term" value="P:methylation"/>
    <property type="evidence" value="ECO:0007669"/>
    <property type="project" value="UniProtKB-KW"/>
</dbReference>
<evidence type="ECO:0000313" key="4">
    <source>
        <dbReference type="Proteomes" id="UP000288805"/>
    </source>
</evidence>
<reference evidence="3 4" key="1">
    <citation type="journal article" date="2018" name="PLoS Genet.">
        <title>Population sequencing reveals clonal diversity and ancestral inbreeding in the grapevine cultivar Chardonnay.</title>
        <authorList>
            <person name="Roach M.J."/>
            <person name="Johnson D.L."/>
            <person name="Bohlmann J."/>
            <person name="van Vuuren H.J."/>
            <person name="Jones S.J."/>
            <person name="Pretorius I.S."/>
            <person name="Schmidt S.A."/>
            <person name="Borneman A.R."/>
        </authorList>
    </citation>
    <scope>NUCLEOTIDE SEQUENCE [LARGE SCALE GENOMIC DNA]</scope>
    <source>
        <strain evidence="4">cv. Chardonnay</strain>
        <tissue evidence="3">Leaf</tissue>
    </source>
</reference>
<sequence>MKTESANRNSCKRVDSIRQMAFKEHGLSEEVLDLVSQYIGGSNSEIQDRCNILREKYQDKHDKSLKGSGESWSERSILLDKSLGAALDSFDNLFCRRCLVFDCRLHGCSQSPINPTEKQLNSSEFEEDGKPCSDQCYLRLRVVKDLPEGSVISSLQRIETTVSEEKDSIPASSNVEEPSGNDNTDILPDERCIAAKTLAVTSETVFSSEVAAGGLNSDASVMEMGHYESLGKRKVSKCTNTVLGDSTLVSDDIQGSSSKKQKKLSALDVVIVTSEGQPVLDNISNDKNKYLEIGIPNKKELQTTTNCALNESAEHMPNKVICPSHVSSDETEDNTGDEVDAVKETPGLKQSSKSSGVEGILSSCEWKPFEKELYLKGIEIYGRNSCLIARNLLSGLKTCIEVSSYMYDDGSAMLHRSAVVPSSFLEDNGRGDADYTVAKQGVFSTGYPQMEFHVLHLLDLSFLGGRVMVLDKSIHLEIHCRSKRCQQDHDYSTGKTSLVSSTHHADACLCVGRNAPVKVMELAVKNIVGAQKAAKIGSGDATVQRVNAEVGNALALLLVVNVTLMFVGIAGLGNEFHNDTLICCGDGSLGEPPKRGDGQCGNMRLLLRQQQRILLAKSDVAGWGAFLKYVLDAYRKGDKLKFANHSSNPNCYAKVMLVAGDHRVGIFAKEHIEAGEELFYDYRYGPDQAPAWARKPEASKRDDSAVSQGRAKKHQSH</sequence>
<gene>
    <name evidence="3" type="primary">EZA1_2</name>
    <name evidence="3" type="ORF">CK203_017556</name>
</gene>
<evidence type="ECO:0000313" key="3">
    <source>
        <dbReference type="EMBL" id="RVX01442.1"/>
    </source>
</evidence>
<dbReference type="Proteomes" id="UP000288805">
    <property type="component" value="Unassembled WGS sequence"/>
</dbReference>
<dbReference type="PANTHER" id="PTHR45747">
    <property type="entry name" value="HISTONE-LYSINE N-METHYLTRANSFERASE E(Z)"/>
    <property type="match status" value="1"/>
</dbReference>
<feature type="region of interest" description="Disordered" evidence="1">
    <location>
        <begin position="691"/>
        <end position="717"/>
    </location>
</feature>
<evidence type="ECO:0000259" key="2">
    <source>
        <dbReference type="PROSITE" id="PS50280"/>
    </source>
</evidence>
<dbReference type="Pfam" id="PF00856">
    <property type="entry name" value="SET"/>
    <property type="match status" value="1"/>
</dbReference>
<dbReference type="PROSITE" id="PS50280">
    <property type="entry name" value="SET"/>
    <property type="match status" value="1"/>
</dbReference>
<organism evidence="3 4">
    <name type="scientific">Vitis vinifera</name>
    <name type="common">Grape</name>
    <dbReference type="NCBI Taxonomy" id="29760"/>
    <lineage>
        <taxon>Eukaryota</taxon>
        <taxon>Viridiplantae</taxon>
        <taxon>Streptophyta</taxon>
        <taxon>Embryophyta</taxon>
        <taxon>Tracheophyta</taxon>
        <taxon>Spermatophyta</taxon>
        <taxon>Magnoliopsida</taxon>
        <taxon>eudicotyledons</taxon>
        <taxon>Gunneridae</taxon>
        <taxon>Pentapetalae</taxon>
        <taxon>rosids</taxon>
        <taxon>Vitales</taxon>
        <taxon>Vitaceae</taxon>
        <taxon>Viteae</taxon>
        <taxon>Vitis</taxon>
    </lineage>
</organism>
<evidence type="ECO:0000256" key="1">
    <source>
        <dbReference type="SAM" id="MobiDB-lite"/>
    </source>
</evidence>
<protein>
    <submittedName>
        <fullName evidence="3">Histone-lysine N-methyltransferase EZA1</fullName>
    </submittedName>
</protein>
<feature type="compositionally biased region" description="Basic and acidic residues" evidence="1">
    <location>
        <begin position="694"/>
        <end position="704"/>
    </location>
</feature>
<keyword evidence="3" id="KW-0808">Transferase</keyword>
<dbReference type="AlphaFoldDB" id="A0A438IXK8"/>
<keyword evidence="3" id="KW-0489">Methyltransferase</keyword>
<dbReference type="Gene3D" id="2.170.270.10">
    <property type="entry name" value="SET domain"/>
    <property type="match status" value="1"/>
</dbReference>
<dbReference type="InterPro" id="IPR001214">
    <property type="entry name" value="SET_dom"/>
</dbReference>
<dbReference type="EMBL" id="QGNW01000075">
    <property type="protein sequence ID" value="RVX01442.1"/>
    <property type="molecule type" value="Genomic_DNA"/>
</dbReference>
<dbReference type="Pfam" id="PF25996">
    <property type="entry name" value="HTH_CLF_N"/>
    <property type="match status" value="1"/>
</dbReference>
<accession>A0A438IXK8</accession>
<comment type="caution">
    <text evidence="3">The sequence shown here is derived from an EMBL/GenBank/DDBJ whole genome shotgun (WGS) entry which is preliminary data.</text>
</comment>
<dbReference type="SUPFAM" id="SSF82199">
    <property type="entry name" value="SET domain"/>
    <property type="match status" value="1"/>
</dbReference>
<proteinExistence type="predicted"/>
<feature type="compositionally biased region" description="Polar residues" evidence="1">
    <location>
        <begin position="170"/>
        <end position="184"/>
    </location>
</feature>
<feature type="region of interest" description="Disordered" evidence="1">
    <location>
        <begin position="162"/>
        <end position="186"/>
    </location>
</feature>
<feature type="domain" description="SET" evidence="2">
    <location>
        <begin position="507"/>
        <end position="683"/>
    </location>
</feature>
<feature type="region of interest" description="Disordered" evidence="1">
    <location>
        <begin position="327"/>
        <end position="351"/>
    </location>
</feature>
<dbReference type="SMART" id="SM00317">
    <property type="entry name" value="SET"/>
    <property type="match status" value="1"/>
</dbReference>
<dbReference type="InterPro" id="IPR045318">
    <property type="entry name" value="EZH1/2-like"/>
</dbReference>